<keyword evidence="3" id="KW-1185">Reference proteome</keyword>
<dbReference type="AlphaFoldDB" id="A0AAE3HJD9"/>
<dbReference type="InterPro" id="IPR050248">
    <property type="entry name" value="Polysacc_deacetylase_ArnD"/>
</dbReference>
<protein>
    <submittedName>
        <fullName evidence="2">Polysaccharide deacetylase family sporulation protein PdaB</fullName>
    </submittedName>
</protein>
<dbReference type="Proteomes" id="UP001205748">
    <property type="component" value="Unassembled WGS sequence"/>
</dbReference>
<dbReference type="GO" id="GO:0005975">
    <property type="term" value="P:carbohydrate metabolic process"/>
    <property type="evidence" value="ECO:0007669"/>
    <property type="project" value="InterPro"/>
</dbReference>
<gene>
    <name evidence="2" type="primary">pdaB</name>
    <name evidence="2" type="ORF">NSA47_12525</name>
</gene>
<dbReference type="Pfam" id="PF01522">
    <property type="entry name" value="Polysacc_deac_1"/>
    <property type="match status" value="1"/>
</dbReference>
<dbReference type="GO" id="GO:0016810">
    <property type="term" value="F:hydrolase activity, acting on carbon-nitrogen (but not peptide) bonds"/>
    <property type="evidence" value="ECO:0007669"/>
    <property type="project" value="InterPro"/>
</dbReference>
<name>A0AAE3HJD9_9FIRM</name>
<organism evidence="2 3">
    <name type="scientific">Irregularibacter muris</name>
    <dbReference type="NCBI Taxonomy" id="1796619"/>
    <lineage>
        <taxon>Bacteria</taxon>
        <taxon>Bacillati</taxon>
        <taxon>Bacillota</taxon>
        <taxon>Clostridia</taxon>
        <taxon>Eubacteriales</taxon>
        <taxon>Eubacteriaceae</taxon>
        <taxon>Irregularibacter</taxon>
    </lineage>
</organism>
<sequence>MKIFFVKKRTIATYFLIFILTSVSILYTQGITPRTIQVFMNPERQLPIYSVETPEKKIAISFDAAWGDEYTQEILDILEEHNIKSTFFLVGFWVDKYPHQVKKIFDEGHEIGNHSSTHPDMAKISQEEIIKELNVTGEKIEKIIGKKPILLRPPYGAYNNTLLTTAKEEGYYTIQWDVDSLDWKELGVEPMVERVTSKVKNGSIVLFHNNAKYLTQALPNILKTLQDEGYEIIPISELIYKEDYHIDHEGRQHKN</sequence>
<dbReference type="RefSeq" id="WP_257532512.1">
    <property type="nucleotide sequence ID" value="NZ_JANKAS010000013.1"/>
</dbReference>
<dbReference type="InterPro" id="IPR002509">
    <property type="entry name" value="NODB_dom"/>
</dbReference>
<dbReference type="EMBL" id="JANKAS010000013">
    <property type="protein sequence ID" value="MCR1899798.1"/>
    <property type="molecule type" value="Genomic_DNA"/>
</dbReference>
<dbReference type="CDD" id="cd10917">
    <property type="entry name" value="CE4_NodB_like_6s_7s"/>
    <property type="match status" value="1"/>
</dbReference>
<dbReference type="PROSITE" id="PS51677">
    <property type="entry name" value="NODB"/>
    <property type="match status" value="1"/>
</dbReference>
<accession>A0AAE3HJD9</accession>
<dbReference type="GO" id="GO:0016020">
    <property type="term" value="C:membrane"/>
    <property type="evidence" value="ECO:0007669"/>
    <property type="project" value="TreeGrafter"/>
</dbReference>
<comment type="caution">
    <text evidence="2">The sequence shown here is derived from an EMBL/GenBank/DDBJ whole genome shotgun (WGS) entry which is preliminary data.</text>
</comment>
<feature type="domain" description="NodB homology" evidence="1">
    <location>
        <begin position="56"/>
        <end position="233"/>
    </location>
</feature>
<evidence type="ECO:0000259" key="1">
    <source>
        <dbReference type="PROSITE" id="PS51677"/>
    </source>
</evidence>
<evidence type="ECO:0000313" key="2">
    <source>
        <dbReference type="EMBL" id="MCR1899798.1"/>
    </source>
</evidence>
<reference evidence="2" key="1">
    <citation type="submission" date="2022-07" db="EMBL/GenBank/DDBJ databases">
        <title>Enhanced cultured diversity of the mouse gut microbiota enables custom-made synthetic communities.</title>
        <authorList>
            <person name="Afrizal A."/>
        </authorList>
    </citation>
    <scope>NUCLEOTIDE SEQUENCE</scope>
    <source>
        <strain evidence="2">DSM 28593</strain>
    </source>
</reference>
<dbReference type="Gene3D" id="3.20.20.370">
    <property type="entry name" value="Glycoside hydrolase/deacetylase"/>
    <property type="match status" value="1"/>
</dbReference>
<dbReference type="NCBIfam" id="TIGR02764">
    <property type="entry name" value="spore_ybaN_pdaB"/>
    <property type="match status" value="1"/>
</dbReference>
<dbReference type="PANTHER" id="PTHR10587:SF128">
    <property type="entry name" value="POLYSACCHARIDE DEACETYLASE PDAB-RELATED"/>
    <property type="match status" value="1"/>
</dbReference>
<dbReference type="PANTHER" id="PTHR10587">
    <property type="entry name" value="GLYCOSYL TRANSFERASE-RELATED"/>
    <property type="match status" value="1"/>
</dbReference>
<evidence type="ECO:0000313" key="3">
    <source>
        <dbReference type="Proteomes" id="UP001205748"/>
    </source>
</evidence>
<dbReference type="InterPro" id="IPR011330">
    <property type="entry name" value="Glyco_hydro/deAcase_b/a-brl"/>
</dbReference>
<dbReference type="InterPro" id="IPR014132">
    <property type="entry name" value="PdaB-like"/>
</dbReference>
<dbReference type="SUPFAM" id="SSF88713">
    <property type="entry name" value="Glycoside hydrolase/deacetylase"/>
    <property type="match status" value="1"/>
</dbReference>
<proteinExistence type="predicted"/>